<evidence type="ECO:0000256" key="4">
    <source>
        <dbReference type="ARBA" id="ARBA00022840"/>
    </source>
</evidence>
<keyword evidence="2 11" id="KW-0436">Ligase</keyword>
<name>A0A1F5CB33_9BACT</name>
<dbReference type="GO" id="GO:0004831">
    <property type="term" value="F:tyrosine-tRNA ligase activity"/>
    <property type="evidence" value="ECO:0007669"/>
    <property type="project" value="UniProtKB-UniRule"/>
</dbReference>
<dbReference type="InterPro" id="IPR014729">
    <property type="entry name" value="Rossmann-like_a/b/a_fold"/>
</dbReference>
<evidence type="ECO:0000259" key="12">
    <source>
        <dbReference type="SMART" id="SM00363"/>
    </source>
</evidence>
<dbReference type="AlphaFoldDB" id="A0A1F5CB33"/>
<accession>A0A1F5CB33</accession>
<evidence type="ECO:0000256" key="1">
    <source>
        <dbReference type="ARBA" id="ARBA00013160"/>
    </source>
</evidence>
<dbReference type="Gene3D" id="3.10.290.10">
    <property type="entry name" value="RNA-binding S4 domain"/>
    <property type="match status" value="1"/>
</dbReference>
<comment type="caution">
    <text evidence="13">The sequence shown here is derived from an EMBL/GenBank/DDBJ whole genome shotgun (WGS) entry which is preliminary data.</text>
</comment>
<protein>
    <recommendedName>
        <fullName evidence="1 9">Tyrosine--tRNA ligase</fullName>
        <ecNumber evidence="1 9">6.1.1.1</ecNumber>
    </recommendedName>
</protein>
<dbReference type="PRINTS" id="PR01040">
    <property type="entry name" value="TRNASYNTHTYR"/>
</dbReference>
<dbReference type="InterPro" id="IPR002307">
    <property type="entry name" value="Tyr-tRNA-ligase"/>
</dbReference>
<keyword evidence="7 11" id="KW-0030">Aminoacyl-tRNA synthetase</keyword>
<dbReference type="GO" id="GO:0003723">
    <property type="term" value="F:RNA binding"/>
    <property type="evidence" value="ECO:0007669"/>
    <property type="project" value="UniProtKB-KW"/>
</dbReference>
<evidence type="ECO:0000313" key="14">
    <source>
        <dbReference type="Proteomes" id="UP000177197"/>
    </source>
</evidence>
<dbReference type="Pfam" id="PF22421">
    <property type="entry name" value="SYY_C-terminal"/>
    <property type="match status" value="1"/>
</dbReference>
<evidence type="ECO:0000256" key="10">
    <source>
        <dbReference type="PROSITE-ProRule" id="PRU00182"/>
    </source>
</evidence>
<dbReference type="InterPro" id="IPR002305">
    <property type="entry name" value="aa-tRNA-synth_Ic"/>
</dbReference>
<dbReference type="InterPro" id="IPR036986">
    <property type="entry name" value="S4_RNA-bd_sf"/>
</dbReference>
<evidence type="ECO:0000256" key="3">
    <source>
        <dbReference type="ARBA" id="ARBA00022741"/>
    </source>
</evidence>
<dbReference type="CDD" id="cd00805">
    <property type="entry name" value="TyrRS_core"/>
    <property type="match status" value="1"/>
</dbReference>
<dbReference type="SUPFAM" id="SSF52374">
    <property type="entry name" value="Nucleotidylyl transferase"/>
    <property type="match status" value="1"/>
</dbReference>
<keyword evidence="6 11" id="KW-0648">Protein biosynthesis</keyword>
<evidence type="ECO:0000256" key="6">
    <source>
        <dbReference type="ARBA" id="ARBA00022917"/>
    </source>
</evidence>
<dbReference type="GO" id="GO:0005524">
    <property type="term" value="F:ATP binding"/>
    <property type="evidence" value="ECO:0007669"/>
    <property type="project" value="UniProtKB-KW"/>
</dbReference>
<dbReference type="PROSITE" id="PS00178">
    <property type="entry name" value="AA_TRNA_LIGASE_I"/>
    <property type="match status" value="1"/>
</dbReference>
<comment type="similarity">
    <text evidence="11">Belongs to the class-I aminoacyl-tRNA synthetase family.</text>
</comment>
<dbReference type="PROSITE" id="PS50889">
    <property type="entry name" value="S4"/>
    <property type="match status" value="1"/>
</dbReference>
<dbReference type="InterPro" id="IPR001412">
    <property type="entry name" value="aa-tRNA-synth_I_CS"/>
</dbReference>
<feature type="domain" description="RNA-binding S4" evidence="12">
    <location>
        <begin position="340"/>
        <end position="397"/>
    </location>
</feature>
<evidence type="ECO:0000256" key="2">
    <source>
        <dbReference type="ARBA" id="ARBA00022598"/>
    </source>
</evidence>
<dbReference type="Gene3D" id="1.10.240.10">
    <property type="entry name" value="Tyrosyl-Transfer RNA Synthetase"/>
    <property type="match status" value="1"/>
</dbReference>
<dbReference type="SMART" id="SM00363">
    <property type="entry name" value="S4"/>
    <property type="match status" value="1"/>
</dbReference>
<evidence type="ECO:0000313" key="13">
    <source>
        <dbReference type="EMBL" id="OGD40074.1"/>
    </source>
</evidence>
<keyword evidence="5 10" id="KW-0694">RNA-binding</keyword>
<dbReference type="InterPro" id="IPR024088">
    <property type="entry name" value="Tyr-tRNA-ligase_bac-type"/>
</dbReference>
<dbReference type="Pfam" id="PF00579">
    <property type="entry name" value="tRNA-synt_1b"/>
    <property type="match status" value="1"/>
</dbReference>
<dbReference type="EC" id="6.1.1.1" evidence="1 9"/>
<dbReference type="PANTHER" id="PTHR11766">
    <property type="entry name" value="TYROSYL-TRNA SYNTHETASE"/>
    <property type="match status" value="1"/>
</dbReference>
<keyword evidence="3 11" id="KW-0547">Nucleotide-binding</keyword>
<comment type="catalytic activity">
    <reaction evidence="8">
        <text>tRNA(Tyr) + L-tyrosine + ATP = L-tyrosyl-tRNA(Tyr) + AMP + diphosphate + H(+)</text>
        <dbReference type="Rhea" id="RHEA:10220"/>
        <dbReference type="Rhea" id="RHEA-COMP:9706"/>
        <dbReference type="Rhea" id="RHEA-COMP:9707"/>
        <dbReference type="ChEBI" id="CHEBI:15378"/>
        <dbReference type="ChEBI" id="CHEBI:30616"/>
        <dbReference type="ChEBI" id="CHEBI:33019"/>
        <dbReference type="ChEBI" id="CHEBI:58315"/>
        <dbReference type="ChEBI" id="CHEBI:78442"/>
        <dbReference type="ChEBI" id="CHEBI:78536"/>
        <dbReference type="ChEBI" id="CHEBI:456215"/>
        <dbReference type="EC" id="6.1.1.1"/>
    </reaction>
</comment>
<dbReference type="InterPro" id="IPR002942">
    <property type="entry name" value="S4_RNA-bd"/>
</dbReference>
<dbReference type="Proteomes" id="UP000177197">
    <property type="component" value="Unassembled WGS sequence"/>
</dbReference>
<gene>
    <name evidence="13" type="ORF">A3I30_02510</name>
</gene>
<dbReference type="PANTHER" id="PTHR11766:SF1">
    <property type="entry name" value="TYROSINE--TRNA LIGASE"/>
    <property type="match status" value="1"/>
</dbReference>
<evidence type="ECO:0000256" key="11">
    <source>
        <dbReference type="RuleBase" id="RU363036"/>
    </source>
</evidence>
<evidence type="ECO:0000256" key="5">
    <source>
        <dbReference type="ARBA" id="ARBA00022884"/>
    </source>
</evidence>
<organism evidence="13 14">
    <name type="scientific">Candidatus Azambacteria bacterium RIFCSPLOWO2_02_FULL_44_14</name>
    <dbReference type="NCBI Taxonomy" id="1797306"/>
    <lineage>
        <taxon>Bacteria</taxon>
        <taxon>Candidatus Azamiibacteriota</taxon>
    </lineage>
</organism>
<evidence type="ECO:0000256" key="9">
    <source>
        <dbReference type="NCBIfam" id="TIGR00234"/>
    </source>
</evidence>
<evidence type="ECO:0000256" key="8">
    <source>
        <dbReference type="ARBA" id="ARBA00048248"/>
    </source>
</evidence>
<dbReference type="GO" id="GO:0006437">
    <property type="term" value="P:tyrosyl-tRNA aminoacylation"/>
    <property type="evidence" value="ECO:0007669"/>
    <property type="project" value="UniProtKB-UniRule"/>
</dbReference>
<reference evidence="13 14" key="1">
    <citation type="journal article" date="2016" name="Nat. Commun.">
        <title>Thousands of microbial genomes shed light on interconnected biogeochemical processes in an aquifer system.</title>
        <authorList>
            <person name="Anantharaman K."/>
            <person name="Brown C.T."/>
            <person name="Hug L.A."/>
            <person name="Sharon I."/>
            <person name="Castelle C.J."/>
            <person name="Probst A.J."/>
            <person name="Thomas B.C."/>
            <person name="Singh A."/>
            <person name="Wilkins M.J."/>
            <person name="Karaoz U."/>
            <person name="Brodie E.L."/>
            <person name="Williams K.H."/>
            <person name="Hubbard S.S."/>
            <person name="Banfield J.F."/>
        </authorList>
    </citation>
    <scope>NUCLEOTIDE SEQUENCE [LARGE SCALE GENOMIC DNA]</scope>
</reference>
<dbReference type="Gene3D" id="3.40.50.620">
    <property type="entry name" value="HUPs"/>
    <property type="match status" value="1"/>
</dbReference>
<dbReference type="InterPro" id="IPR054608">
    <property type="entry name" value="SYY-like_C"/>
</dbReference>
<dbReference type="NCBIfam" id="TIGR00234">
    <property type="entry name" value="tyrS"/>
    <property type="match status" value="1"/>
</dbReference>
<sequence length="401" mass="45649">MAEEKNQLIKETLTRQVAEIYPSREMLEKALKSRKKLTIYWGIDPTSPDVHLGHSTNLFILKRFQDLGHKVIILIGDYTAQIGDPAGKDKVRKVLTESEVKRNYKTYKNQILKILDPKKTLFRFNSEWWGKMSAKKLLEIDDLFTHQQVIERDMFQRRIKENKPISIKEFQYPLLQGYDSVALKTDIELGATDQLFNMLAGRELEKIYLKKEKIVITTPLLINPKTGNKLMSKSEGNYISLQDSANQMYGKAMALPDEVILDCFRFCTDLPEQEIKNVEKQLESGGNPRDAKTKLAHEIVAIYHGVKKAEEAAHEFHKIFIDKELPGKISAVSLKAGPYPIVDLLVKTGLASSKSEARRLVEQGAVKIDRGAVKDIKAELKISGSIVVQVGKRNFRKIITK</sequence>
<evidence type="ECO:0000256" key="7">
    <source>
        <dbReference type="ARBA" id="ARBA00023146"/>
    </source>
</evidence>
<dbReference type="GO" id="GO:0005829">
    <property type="term" value="C:cytosol"/>
    <property type="evidence" value="ECO:0007669"/>
    <property type="project" value="TreeGrafter"/>
</dbReference>
<keyword evidence="4 11" id="KW-0067">ATP-binding</keyword>
<proteinExistence type="inferred from homology"/>
<dbReference type="SUPFAM" id="SSF55174">
    <property type="entry name" value="Alpha-L RNA-binding motif"/>
    <property type="match status" value="1"/>
</dbReference>
<dbReference type="CDD" id="cd00165">
    <property type="entry name" value="S4"/>
    <property type="match status" value="1"/>
</dbReference>
<dbReference type="EMBL" id="MEYV01000013">
    <property type="protein sequence ID" value="OGD40074.1"/>
    <property type="molecule type" value="Genomic_DNA"/>
</dbReference>